<gene>
    <name evidence="2" type="ORF">KsCSTR_45320</name>
    <name evidence="1" type="ORF">kustc0859</name>
</gene>
<sequence>MPLRILFLVTILRKRVFNAYICSCQKCIESRIIMHYSKPYDFLTPTTGRKRGARQSSLCIY</sequence>
<proteinExistence type="predicted"/>
<evidence type="ECO:0000313" key="2">
    <source>
        <dbReference type="EMBL" id="QII13911.1"/>
    </source>
</evidence>
<name>Q1PWK9_KUEST</name>
<evidence type="ECO:0000313" key="1">
    <source>
        <dbReference type="EMBL" id="CAJ71604.1"/>
    </source>
</evidence>
<reference evidence="2 3" key="3">
    <citation type="submission" date="2020-02" db="EMBL/GenBank/DDBJ databases">
        <title>Newly sequenced genome of strain CSTR1 showed variability in Candidatus Kuenenia stuttgartiensis genomes.</title>
        <authorList>
            <person name="Ding C."/>
            <person name="Adrian L."/>
        </authorList>
    </citation>
    <scope>NUCLEOTIDE SEQUENCE [LARGE SCALE GENOMIC DNA]</scope>
    <source>
        <strain evidence="2 3">CSTR1</strain>
    </source>
</reference>
<evidence type="ECO:0000313" key="3">
    <source>
        <dbReference type="Proteomes" id="UP000501926"/>
    </source>
</evidence>
<dbReference type="AlphaFoldDB" id="Q1PWK9"/>
<organism evidence="1">
    <name type="scientific">Kuenenia stuttgartiensis</name>
    <dbReference type="NCBI Taxonomy" id="174633"/>
    <lineage>
        <taxon>Bacteria</taxon>
        <taxon>Pseudomonadati</taxon>
        <taxon>Planctomycetota</taxon>
        <taxon>Candidatus Brocadiia</taxon>
        <taxon>Candidatus Brocadiales</taxon>
        <taxon>Candidatus Brocadiaceae</taxon>
        <taxon>Candidatus Kuenenia</taxon>
    </lineage>
</organism>
<dbReference type="EMBL" id="CT573073">
    <property type="protein sequence ID" value="CAJ71604.1"/>
    <property type="molecule type" value="Genomic_DNA"/>
</dbReference>
<reference evidence="1" key="1">
    <citation type="journal article" date="2006" name="Nature">
        <title>Deciphering the evolution and metabolism of an anammox bacterium from a community genome.</title>
        <authorList>
            <person name="Strous M."/>
            <person name="Pelletier E."/>
            <person name="Mangenot S."/>
            <person name="Rattei T."/>
            <person name="Lehner A."/>
            <person name="Taylor M.W."/>
            <person name="Horn M."/>
            <person name="Daims H."/>
            <person name="Bartol-Mavel D."/>
            <person name="Wincker P."/>
            <person name="Barbe V."/>
            <person name="Fonknechten N."/>
            <person name="Vallenet D."/>
            <person name="Segurens B."/>
            <person name="Schenowitz-Truong C."/>
            <person name="Medigue C."/>
            <person name="Collingro A."/>
            <person name="Snel B."/>
            <person name="Dutilh B.E."/>
            <person name="OpDenCamp H.J.M."/>
            <person name="vanDerDrift C."/>
            <person name="Cirpus I."/>
            <person name="vanDePas-Schoonen K.T."/>
            <person name="Harhangi H.R."/>
            <person name="vanNiftrik L."/>
            <person name="Schmid M."/>
            <person name="Keltjens J."/>
            <person name="vanDeVossenberg J."/>
            <person name="Kartal B."/>
            <person name="Meier H."/>
            <person name="Frishman D."/>
            <person name="Huynen M.A."/>
            <person name="Mewes H."/>
            <person name="Weissenbach J."/>
            <person name="Jetten M.S.M."/>
            <person name="Wagner M."/>
            <person name="LePaslier D."/>
        </authorList>
    </citation>
    <scope>NUCLEOTIDE SEQUENCE</scope>
</reference>
<dbReference type="EMBL" id="CP049055">
    <property type="protein sequence ID" value="QII13911.1"/>
    <property type="molecule type" value="Genomic_DNA"/>
</dbReference>
<accession>Q1PWK9</accession>
<protein>
    <submittedName>
        <fullName evidence="1">Uncharacterized protein</fullName>
    </submittedName>
</protein>
<reference evidence="1" key="2">
    <citation type="submission" date="2006-01" db="EMBL/GenBank/DDBJ databases">
        <authorList>
            <person name="Genoscope"/>
        </authorList>
    </citation>
    <scope>NUCLEOTIDE SEQUENCE</scope>
</reference>
<dbReference type="Proteomes" id="UP000501926">
    <property type="component" value="Chromosome"/>
</dbReference>